<comment type="caution">
    <text evidence="1">The sequence shown here is derived from an EMBL/GenBank/DDBJ whole genome shotgun (WGS) entry which is preliminary data.</text>
</comment>
<evidence type="ECO:0000313" key="1">
    <source>
        <dbReference type="EMBL" id="KAA6392003.1"/>
    </source>
</evidence>
<evidence type="ECO:0000313" key="2">
    <source>
        <dbReference type="Proteomes" id="UP000324800"/>
    </source>
</evidence>
<organism evidence="1 2">
    <name type="scientific">Streblomastix strix</name>
    <dbReference type="NCBI Taxonomy" id="222440"/>
    <lineage>
        <taxon>Eukaryota</taxon>
        <taxon>Metamonada</taxon>
        <taxon>Preaxostyla</taxon>
        <taxon>Oxymonadida</taxon>
        <taxon>Streblomastigidae</taxon>
        <taxon>Streblomastix</taxon>
    </lineage>
</organism>
<dbReference type="EMBL" id="SNRW01002692">
    <property type="protein sequence ID" value="KAA6392003.1"/>
    <property type="molecule type" value="Genomic_DNA"/>
</dbReference>
<dbReference type="Proteomes" id="UP000324800">
    <property type="component" value="Unassembled WGS sequence"/>
</dbReference>
<dbReference type="AlphaFoldDB" id="A0A5J4WBF4"/>
<name>A0A5J4WBF4_9EUKA</name>
<reference evidence="1 2" key="1">
    <citation type="submission" date="2019-03" db="EMBL/GenBank/DDBJ databases">
        <title>Single cell metagenomics reveals metabolic interactions within the superorganism composed of flagellate Streblomastix strix and complex community of Bacteroidetes bacteria on its surface.</title>
        <authorList>
            <person name="Treitli S.C."/>
            <person name="Kolisko M."/>
            <person name="Husnik F."/>
            <person name="Keeling P."/>
            <person name="Hampl V."/>
        </authorList>
    </citation>
    <scope>NUCLEOTIDE SEQUENCE [LARGE SCALE GENOMIC DNA]</scope>
    <source>
        <strain evidence="1">ST1C</strain>
    </source>
</reference>
<accession>A0A5J4WBF4</accession>
<proteinExistence type="predicted"/>
<gene>
    <name evidence="1" type="ORF">EZS28_012472</name>
</gene>
<protein>
    <submittedName>
        <fullName evidence="1">Uncharacterized protein</fullName>
    </submittedName>
</protein>
<sequence>MIRKLEQTQETLILMDLLNKHQLERILMLSGDIEDIVGVQIGEKLDGIDSAGIIIEYIYNNTGAKHFHRAYADFFRIHNKKFNPFEQSPLTSLMAYFDRGRRWQNDQEIKRKEALLRNQCGPGASKRNLVRPQNQSLIQDAVQTPLRANLQTPHNVEIEFVQYLRTVAKNVLEVPSKSQIASEILIQLSEQTFKKQIFSLLSSNFNIKNIVIMNSKRKTNSQEITKQSDNSTIPLRSVVQFFYYETAILGRKD</sequence>